<dbReference type="InterPro" id="IPR005467">
    <property type="entry name" value="His_kinase_dom"/>
</dbReference>
<dbReference type="SMART" id="SM00387">
    <property type="entry name" value="HATPase_c"/>
    <property type="match status" value="1"/>
</dbReference>
<keyword evidence="4" id="KW-0812">Transmembrane</keyword>
<dbReference type="EC" id="2.7.13.3" evidence="2"/>
<dbReference type="InterPro" id="IPR003018">
    <property type="entry name" value="GAF"/>
</dbReference>
<dbReference type="Gene3D" id="1.10.287.130">
    <property type="match status" value="1"/>
</dbReference>
<evidence type="ECO:0000313" key="6">
    <source>
        <dbReference type="EMBL" id="KKE80964.1"/>
    </source>
</evidence>
<dbReference type="PROSITE" id="PS50109">
    <property type="entry name" value="HIS_KIN"/>
    <property type="match status" value="1"/>
</dbReference>
<dbReference type="PANTHER" id="PTHR43547:SF2">
    <property type="entry name" value="HYBRID SIGNAL TRANSDUCTION HISTIDINE KINASE C"/>
    <property type="match status" value="1"/>
</dbReference>
<dbReference type="Gene3D" id="2.130.10.10">
    <property type="entry name" value="YVTN repeat-like/Quinoprotein amine dehydrogenase"/>
    <property type="match status" value="2"/>
</dbReference>
<dbReference type="SUPFAM" id="SSF55874">
    <property type="entry name" value="ATPase domain of HSP90 chaperone/DNA topoisomerase II/histidine kinase"/>
    <property type="match status" value="1"/>
</dbReference>
<dbReference type="InterPro" id="IPR015943">
    <property type="entry name" value="WD40/YVTN_repeat-like_dom_sf"/>
</dbReference>
<dbReference type="Gene3D" id="2.60.40.10">
    <property type="entry name" value="Immunoglobulins"/>
    <property type="match status" value="1"/>
</dbReference>
<proteinExistence type="predicted"/>
<keyword evidence="4" id="KW-1133">Transmembrane helix</keyword>
<feature type="transmembrane region" description="Helical" evidence="4">
    <location>
        <begin position="778"/>
        <end position="798"/>
    </location>
</feature>
<dbReference type="Proteomes" id="UP000033434">
    <property type="component" value="Unassembled WGS sequence"/>
</dbReference>
<keyword evidence="4" id="KW-0472">Membrane</keyword>
<dbReference type="Pfam" id="PF07495">
    <property type="entry name" value="Y_Y_Y"/>
    <property type="match status" value="1"/>
</dbReference>
<dbReference type="InterPro" id="IPR011123">
    <property type="entry name" value="Y_Y_Y"/>
</dbReference>
<evidence type="ECO:0000313" key="7">
    <source>
        <dbReference type="Proteomes" id="UP000033434"/>
    </source>
</evidence>
<dbReference type="InterPro" id="IPR029016">
    <property type="entry name" value="GAF-like_dom_sf"/>
</dbReference>
<dbReference type="RefSeq" id="WP_046358477.1">
    <property type="nucleotide sequence ID" value="NZ_AUXW01000203.1"/>
</dbReference>
<dbReference type="PATRIC" id="fig|1129367.4.peg.5210"/>
<dbReference type="InterPro" id="IPR003594">
    <property type="entry name" value="HATPase_dom"/>
</dbReference>
<dbReference type="PANTHER" id="PTHR43547">
    <property type="entry name" value="TWO-COMPONENT HISTIDINE KINASE"/>
    <property type="match status" value="1"/>
</dbReference>
<organism evidence="6 7">
    <name type="scientific">Pseudoalteromonas luteoviolacea S4054</name>
    <dbReference type="NCBI Taxonomy" id="1129367"/>
    <lineage>
        <taxon>Bacteria</taxon>
        <taxon>Pseudomonadati</taxon>
        <taxon>Pseudomonadota</taxon>
        <taxon>Gammaproteobacteria</taxon>
        <taxon>Alteromonadales</taxon>
        <taxon>Pseudoalteromonadaceae</taxon>
        <taxon>Pseudoalteromonas</taxon>
    </lineage>
</organism>
<dbReference type="CDD" id="cd00082">
    <property type="entry name" value="HisKA"/>
    <property type="match status" value="1"/>
</dbReference>
<dbReference type="AlphaFoldDB" id="A0A0F6A6A7"/>
<dbReference type="InterPro" id="IPR036890">
    <property type="entry name" value="HATPase_C_sf"/>
</dbReference>
<dbReference type="Pfam" id="PF02518">
    <property type="entry name" value="HATPase_c"/>
    <property type="match status" value="1"/>
</dbReference>
<comment type="caution">
    <text evidence="6">The sequence shown here is derived from an EMBL/GenBank/DDBJ whole genome shotgun (WGS) entry which is preliminary data.</text>
</comment>
<protein>
    <recommendedName>
        <fullName evidence="2">histidine kinase</fullName>
        <ecNumber evidence="2">2.7.13.3</ecNumber>
    </recommendedName>
</protein>
<accession>A0A0F6A6A7</accession>
<dbReference type="Gene3D" id="3.30.450.40">
    <property type="match status" value="1"/>
</dbReference>
<dbReference type="CDD" id="cd00075">
    <property type="entry name" value="HATPase"/>
    <property type="match status" value="1"/>
</dbReference>
<sequence length="1256" mass="141553">MFNYIFKHFGIALTFLLIISSQTLSKPFHNNGSPNFQVVGDKGQLPVITDIIQDKQGVIWFTTQEGFFRYDGAGFKHFLNQKDDPNSLVANYVYRLWEAQNGHIWIGSRAKGLSVLDPVTGQFSNQSPLIESVDSSNQIFDIKGNKKGQILIATTAGIVWQDPSKNYKALFSDISGCQHPQSKPRFFLWQNPTTFWLIGTKQLCKVSVDVGTRELKGTQIKTFANGELSTGMLDEEFIWLAGRSGGIHKLDTRDNSLISVSTENEMSLDIDSLLTFELLKFDNKTIWAGTYLSGILVIDRDNAKVLRVIHHQEGNTFSIGGNNVSAFLRDHTGLLWVGTWGTGMFKYNPINDVSHMITKVLVPGNTFRSADIFRVMERSNGELWFALNDKGIDIYSPKTGKLSPLISPEGLSDKKIMRMKELSNGDIWLAGLSELFYYQQATNSLKTFVFPTSDTIRSMLVDESDTIWLGMEDSLWRFSKERESFVQLKTVSNETEEFRYFVESMVIDKQNRLWIGASSGVYLLERGSDELIALSKKHSELSGIIASIIKDSQDRIWVANFSTTSLLTVQGKATDLLITDVTKRLFNEQAYLKNGFKIDGVLLEDLKGRIWASGLVIEEDINKAHKLNMGDFIIWIGSQIINQEGVIIATGPNGMLTLNTNLWQPWKYEPKTIISGVSINGHKIHELTASLELPPNTKSLRVDYAATDYLTPEKIQYAYQLSGYDEQWQLTNEHHITYTNLSPGSYVLKLKSTNSEGVWSQHVTSLPIQQLPAWYQTYWFYLLCIILLLILMSVVLKLRTQSLEQQKVKLQSLVDERTQHLIELGSMGQEITSSLDLDRVLEIIHSRISTLLDSHVFMVGLVNIKDNTLDMVAWYEGDEQIENAYFELSELNRPGPWCIANRKEIIARTQTELSEYLGNILEPVVGIKSESVIYLPLVINDNVVGCLSVQSPQKHAYPENTINMLRTISTYAAIAIENAKSHTFLINAQERLIESGKQASLSYLVSGVAHEINTPVGIALTTVSGLGSHAQDLKNKLENNQIRKSDIESFVTFSIEADKLMQSSLNRCSKLVQDFKKISADQFDSGKREVELKTYLEDILSTFSSVIAEHKISYHIEGDNPYLLIDPGIISQIMSNLIQNAITHAFDAEFDKQNNEIQKRISISVKACDRTVEIKFSDNGKGMDDETKSQIFIPFYTTKRGTERIGLGLNIIYNLTTSGLDGTLDVSSKKFEGSQFTLTFSWQKSEAFLPTKRSNK</sequence>
<evidence type="ECO:0000256" key="2">
    <source>
        <dbReference type="ARBA" id="ARBA00012438"/>
    </source>
</evidence>
<dbReference type="InterPro" id="IPR011110">
    <property type="entry name" value="Reg_prop"/>
</dbReference>
<dbReference type="Gene3D" id="3.30.565.10">
    <property type="entry name" value="Histidine kinase-like ATPase, C-terminal domain"/>
    <property type="match status" value="1"/>
</dbReference>
<evidence type="ECO:0000256" key="3">
    <source>
        <dbReference type="ARBA" id="ARBA00022553"/>
    </source>
</evidence>
<feature type="domain" description="Histidine kinase" evidence="5">
    <location>
        <begin position="1007"/>
        <end position="1244"/>
    </location>
</feature>
<name>A0A0F6A6A7_9GAMM</name>
<dbReference type="Pfam" id="PF07494">
    <property type="entry name" value="Reg_prop"/>
    <property type="match status" value="1"/>
</dbReference>
<evidence type="ECO:0000256" key="1">
    <source>
        <dbReference type="ARBA" id="ARBA00000085"/>
    </source>
</evidence>
<dbReference type="Pfam" id="PF13185">
    <property type="entry name" value="GAF_2"/>
    <property type="match status" value="1"/>
</dbReference>
<evidence type="ECO:0000259" key="5">
    <source>
        <dbReference type="PROSITE" id="PS50109"/>
    </source>
</evidence>
<dbReference type="GO" id="GO:0000155">
    <property type="term" value="F:phosphorelay sensor kinase activity"/>
    <property type="evidence" value="ECO:0007669"/>
    <property type="project" value="InterPro"/>
</dbReference>
<dbReference type="EMBL" id="AUXW01000203">
    <property type="protein sequence ID" value="KKE80964.1"/>
    <property type="molecule type" value="Genomic_DNA"/>
</dbReference>
<keyword evidence="3" id="KW-0597">Phosphoprotein</keyword>
<comment type="catalytic activity">
    <reaction evidence="1">
        <text>ATP + protein L-histidine = ADP + protein N-phospho-L-histidine.</text>
        <dbReference type="EC" id="2.7.13.3"/>
    </reaction>
</comment>
<dbReference type="InterPro" id="IPR003661">
    <property type="entry name" value="HisK_dim/P_dom"/>
</dbReference>
<evidence type="ECO:0000256" key="4">
    <source>
        <dbReference type="SAM" id="Phobius"/>
    </source>
</evidence>
<reference evidence="6 7" key="1">
    <citation type="journal article" date="2015" name="BMC Genomics">
        <title>Genome mining reveals unlocked bioactive potential of marine Gram-negative bacteria.</title>
        <authorList>
            <person name="Machado H."/>
            <person name="Sonnenschein E.C."/>
            <person name="Melchiorsen J."/>
            <person name="Gram L."/>
        </authorList>
    </citation>
    <scope>NUCLEOTIDE SEQUENCE [LARGE SCALE GENOMIC DNA]</scope>
    <source>
        <strain evidence="6 7">S4054</strain>
    </source>
</reference>
<dbReference type="InterPro" id="IPR011047">
    <property type="entry name" value="Quinoprotein_ADH-like_sf"/>
</dbReference>
<dbReference type="SUPFAM" id="SSF50998">
    <property type="entry name" value="Quinoprotein alcohol dehydrogenase-like"/>
    <property type="match status" value="2"/>
</dbReference>
<dbReference type="SUPFAM" id="SSF55781">
    <property type="entry name" value="GAF domain-like"/>
    <property type="match status" value="1"/>
</dbReference>
<gene>
    <name evidence="6" type="ORF">N479_23950</name>
</gene>
<dbReference type="InterPro" id="IPR013783">
    <property type="entry name" value="Ig-like_fold"/>
</dbReference>